<name>A0ABW1S9C3_9PROT</name>
<keyword evidence="1" id="KW-1133">Transmembrane helix</keyword>
<feature type="domain" description="Putative Flp pilus-assembly TadG-like N-terminal" evidence="2">
    <location>
        <begin position="14"/>
        <end position="60"/>
    </location>
</feature>
<keyword evidence="1" id="KW-0472">Membrane</keyword>
<feature type="transmembrane region" description="Helical" evidence="1">
    <location>
        <begin position="16"/>
        <end position="35"/>
    </location>
</feature>
<dbReference type="Proteomes" id="UP001596303">
    <property type="component" value="Unassembled WGS sequence"/>
</dbReference>
<dbReference type="Pfam" id="PF13400">
    <property type="entry name" value="Tad"/>
    <property type="match status" value="1"/>
</dbReference>
<dbReference type="EMBL" id="JBHSSW010000009">
    <property type="protein sequence ID" value="MFC6198077.1"/>
    <property type="molecule type" value="Genomic_DNA"/>
</dbReference>
<evidence type="ECO:0000313" key="4">
    <source>
        <dbReference type="Proteomes" id="UP001596303"/>
    </source>
</evidence>
<protein>
    <submittedName>
        <fullName evidence="3">TadE/TadG family type IV pilus assembly protein</fullName>
    </submittedName>
</protein>
<sequence>MLSTTSKFLKSAEGAIAPYFAIAILPILIVSGFAVDYHRANNFKEQLQIALDSAVLAAARKGEDGYEAEAQKYFALNTQSFGKKQSDATFTLQQTDDGVIYKGEASLDVPRTVSALSGEANLSVAADSEAMAVYEESAQPCIYVLDRYANYALRVNSGADIEAPDCEVHVRSEANWAANFNAGINLNFKRICIRGESTLDNYGKLENVELKCDAADDPYVGKLTAPNTTSCDFSNLNFNGGDITLTPGTYCGWTNFNSGTNVTFEPGVYVLRNGGWNVNGGHWEGEGVTFFFKDTSKIQFNSAISASLRAPTSGPFAKFLFAETEGLNKSDFILNDSKDFDVEGIMYLPSRNVTYNSGSTMYSRKLTMVVNTMTLNHTRWNLVGADGATGGKGLVADLRISK</sequence>
<accession>A0ABW1S9C3</accession>
<evidence type="ECO:0000256" key="1">
    <source>
        <dbReference type="SAM" id="Phobius"/>
    </source>
</evidence>
<keyword evidence="4" id="KW-1185">Reference proteome</keyword>
<dbReference type="InterPro" id="IPR028087">
    <property type="entry name" value="Tad_N"/>
</dbReference>
<gene>
    <name evidence="3" type="ORF">ACFQDM_08305</name>
</gene>
<reference evidence="4" key="1">
    <citation type="journal article" date="2019" name="Int. J. Syst. Evol. Microbiol.">
        <title>The Global Catalogue of Microorganisms (GCM) 10K type strain sequencing project: providing services to taxonomists for standard genome sequencing and annotation.</title>
        <authorList>
            <consortium name="The Broad Institute Genomics Platform"/>
            <consortium name="The Broad Institute Genome Sequencing Center for Infectious Disease"/>
            <person name="Wu L."/>
            <person name="Ma J."/>
        </authorList>
    </citation>
    <scope>NUCLEOTIDE SEQUENCE [LARGE SCALE GENOMIC DNA]</scope>
    <source>
        <strain evidence="4">CGMCC-1.15741</strain>
    </source>
</reference>
<proteinExistence type="predicted"/>
<comment type="caution">
    <text evidence="3">The sequence shown here is derived from an EMBL/GenBank/DDBJ whole genome shotgun (WGS) entry which is preliminary data.</text>
</comment>
<evidence type="ECO:0000259" key="2">
    <source>
        <dbReference type="Pfam" id="PF13400"/>
    </source>
</evidence>
<keyword evidence="1" id="KW-0812">Transmembrane</keyword>
<organism evidence="3 4">
    <name type="scientific">Ponticaulis profundi</name>
    <dbReference type="NCBI Taxonomy" id="2665222"/>
    <lineage>
        <taxon>Bacteria</taxon>
        <taxon>Pseudomonadati</taxon>
        <taxon>Pseudomonadota</taxon>
        <taxon>Alphaproteobacteria</taxon>
        <taxon>Hyphomonadales</taxon>
        <taxon>Hyphomonadaceae</taxon>
        <taxon>Ponticaulis</taxon>
    </lineage>
</organism>
<evidence type="ECO:0000313" key="3">
    <source>
        <dbReference type="EMBL" id="MFC6198077.1"/>
    </source>
</evidence>
<dbReference type="RefSeq" id="WP_377377937.1">
    <property type="nucleotide sequence ID" value="NZ_JBHSSW010000009.1"/>
</dbReference>